<dbReference type="InterPro" id="IPR000070">
    <property type="entry name" value="Pectinesterase_cat"/>
</dbReference>
<dbReference type="OrthoDB" id="2019149at2759"/>
<feature type="active site" evidence="11">
    <location>
        <position position="409"/>
    </location>
</feature>
<name>A0A8B8MN81_ABRPR</name>
<evidence type="ECO:0000256" key="2">
    <source>
        <dbReference type="ARBA" id="ARBA00005184"/>
    </source>
</evidence>
<keyword evidence="13" id="KW-0812">Transmembrane</keyword>
<evidence type="ECO:0000256" key="12">
    <source>
        <dbReference type="RuleBase" id="RU000589"/>
    </source>
</evidence>
<comment type="subcellular location">
    <subcellularLocation>
        <location evidence="1 12">Secreted</location>
        <location evidence="1 12">Cell wall</location>
    </subcellularLocation>
</comment>
<evidence type="ECO:0000256" key="8">
    <source>
        <dbReference type="ARBA" id="ARBA00022801"/>
    </source>
</evidence>
<keyword evidence="6 12" id="KW-0134">Cell wall</keyword>
<evidence type="ECO:0000256" key="7">
    <source>
        <dbReference type="ARBA" id="ARBA00022525"/>
    </source>
</evidence>
<dbReference type="InterPro" id="IPR035513">
    <property type="entry name" value="Invertase/methylesterase_inhib"/>
</dbReference>
<keyword evidence="13" id="KW-0472">Membrane</keyword>
<dbReference type="Proteomes" id="UP000694853">
    <property type="component" value="Unplaced"/>
</dbReference>
<sequence length="581" mass="63839">MAEGFDTVHERKKKLAILSISSILLVAMVAAVAVGIRTDGELSEEGGDGQIAKSQKNVQVICESTEFKETCHKSLEKASNETTDFKGLIIAAFNATAEEMVKQIENSTLYHELATDNMTKQAMDICKEVLGYAVEDIHRSVHMLDRFDINKMDEYAYDLKVWLAGTLAHQHTCLDGFVNTTTDAGQTMAKVLNASLELSSNALDIVNGVSSLFRGLNLTAFTTTTSTRKLLSEAPLADGFPSWLSEGQRRLLQDPEPKPNVVVAQDGSGQVTTLTEALKLVPKKNKKPFVIYVKAGIYQEYVNVENRMSHVTVIGDGPTKTRFTGSKNYVDGIQTYGTATVGVNGAYFMAKNVGFENTAGAEKHQAVALRVTADKAVFFNCAMDGFQDTLYVQSHRQFYRDCTVTGTIDFVFGDAVGVFQNCKFIVRKPLDNQQCMVTAGGRAKIDSTSALVFQSCVFTGEPDLFALPRKISYLGRPWRMYAKVVIMDSQIDDIFVPQGYMAWMGSANKDTSVYYEFNNKGPGANTAERITWPGFKVINPVEAADYYPGKFFEIANSVQRDSWIIDSGVPYSLGPLAPVAA</sequence>
<comment type="catalytic activity">
    <reaction evidence="12">
        <text>[(1-&gt;4)-alpha-D-galacturonosyl methyl ester](n) + n H2O = [(1-&gt;4)-alpha-D-galacturonosyl](n) + n methanol + n H(+)</text>
        <dbReference type="Rhea" id="RHEA:22380"/>
        <dbReference type="Rhea" id="RHEA-COMP:14570"/>
        <dbReference type="Rhea" id="RHEA-COMP:14573"/>
        <dbReference type="ChEBI" id="CHEBI:15377"/>
        <dbReference type="ChEBI" id="CHEBI:15378"/>
        <dbReference type="ChEBI" id="CHEBI:17790"/>
        <dbReference type="ChEBI" id="CHEBI:140522"/>
        <dbReference type="ChEBI" id="CHEBI:140523"/>
        <dbReference type="EC" id="3.1.1.11"/>
    </reaction>
</comment>
<reference evidence="15" key="1">
    <citation type="journal article" date="2019" name="Toxins">
        <title>Detection of Abrin-Like and Prepropulchellin-Like Toxin Genes and Transcripts Using Whole Genome Sequencing and Full-Length Transcript Sequencing of Abrus precatorius.</title>
        <authorList>
            <person name="Hovde B.T."/>
            <person name="Daligault H.E."/>
            <person name="Hanschen E.R."/>
            <person name="Kunde Y.A."/>
            <person name="Johnson M.B."/>
            <person name="Starkenburg S.R."/>
            <person name="Johnson S.L."/>
        </authorList>
    </citation>
    <scope>NUCLEOTIDE SEQUENCE [LARGE SCALE GENOMIC DNA]</scope>
</reference>
<evidence type="ECO:0000256" key="3">
    <source>
        <dbReference type="ARBA" id="ARBA00006027"/>
    </source>
</evidence>
<keyword evidence="13" id="KW-1133">Transmembrane helix</keyword>
<dbReference type="Gene3D" id="1.20.140.40">
    <property type="entry name" value="Invertase/pectin methylesterase inhibitor family protein"/>
    <property type="match status" value="1"/>
</dbReference>
<evidence type="ECO:0000256" key="9">
    <source>
        <dbReference type="ARBA" id="ARBA00023085"/>
    </source>
</evidence>
<dbReference type="SUPFAM" id="SSF101148">
    <property type="entry name" value="Plant invertase/pectin methylesterase inhibitor"/>
    <property type="match status" value="1"/>
</dbReference>
<dbReference type="Gene3D" id="2.160.20.10">
    <property type="entry name" value="Single-stranded right-handed beta-helix, Pectin lyase-like"/>
    <property type="match status" value="1"/>
</dbReference>
<dbReference type="Pfam" id="PF01095">
    <property type="entry name" value="Pectinesterase"/>
    <property type="match status" value="1"/>
</dbReference>
<comment type="function">
    <text evidence="12">Acts in the modification of cell walls via demethylesterification of cell wall pectin.</text>
</comment>
<evidence type="ECO:0000256" key="10">
    <source>
        <dbReference type="ARBA" id="ARBA00023316"/>
    </source>
</evidence>
<dbReference type="InterPro" id="IPR033131">
    <property type="entry name" value="Pectinesterase_Asp_AS"/>
</dbReference>
<keyword evidence="15" id="KW-1185">Reference proteome</keyword>
<keyword evidence="9 12" id="KW-0063">Aspartyl esterase</keyword>
<dbReference type="UniPathway" id="UPA00545">
    <property type="reaction ID" value="UER00823"/>
</dbReference>
<dbReference type="PANTHER" id="PTHR31707">
    <property type="entry name" value="PECTINESTERASE"/>
    <property type="match status" value="1"/>
</dbReference>
<dbReference type="InterPro" id="IPR018040">
    <property type="entry name" value="Pectinesterase_Tyr_AS"/>
</dbReference>
<dbReference type="FunFam" id="2.160.20.10:FF:000029">
    <property type="entry name" value="Pectinesterase 4"/>
    <property type="match status" value="1"/>
</dbReference>
<keyword evidence="7 12" id="KW-0964">Secreted</keyword>
<dbReference type="GO" id="GO:0004857">
    <property type="term" value="F:enzyme inhibitor activity"/>
    <property type="evidence" value="ECO:0007669"/>
    <property type="project" value="InterPro"/>
</dbReference>
<evidence type="ECO:0000259" key="14">
    <source>
        <dbReference type="SMART" id="SM00856"/>
    </source>
</evidence>
<dbReference type="SUPFAM" id="SSF51126">
    <property type="entry name" value="Pectin lyase-like"/>
    <property type="match status" value="1"/>
</dbReference>
<comment type="pathway">
    <text evidence="2 12">Glycan metabolism; pectin degradation; 2-dehydro-3-deoxy-D-gluconate from pectin: step 1/5.</text>
</comment>
<gene>
    <name evidence="16" type="primary">LOC113874680</name>
</gene>
<evidence type="ECO:0000313" key="15">
    <source>
        <dbReference type="Proteomes" id="UP000694853"/>
    </source>
</evidence>
<dbReference type="Pfam" id="PF04043">
    <property type="entry name" value="PMEI"/>
    <property type="match status" value="1"/>
</dbReference>
<dbReference type="GO" id="GO:0045490">
    <property type="term" value="P:pectin catabolic process"/>
    <property type="evidence" value="ECO:0007669"/>
    <property type="project" value="UniProtKB-UniRule"/>
</dbReference>
<accession>A0A8B8MN81</accession>
<dbReference type="GeneID" id="113874680"/>
<dbReference type="PROSITE" id="PS00800">
    <property type="entry name" value="PECTINESTERASE_1"/>
    <property type="match status" value="1"/>
</dbReference>
<organism evidence="15 16">
    <name type="scientific">Abrus precatorius</name>
    <name type="common">Indian licorice</name>
    <name type="synonym">Glycine abrus</name>
    <dbReference type="NCBI Taxonomy" id="3816"/>
    <lineage>
        <taxon>Eukaryota</taxon>
        <taxon>Viridiplantae</taxon>
        <taxon>Streptophyta</taxon>
        <taxon>Embryophyta</taxon>
        <taxon>Tracheophyta</taxon>
        <taxon>Spermatophyta</taxon>
        <taxon>Magnoliopsida</taxon>
        <taxon>eudicotyledons</taxon>
        <taxon>Gunneridae</taxon>
        <taxon>Pentapetalae</taxon>
        <taxon>rosids</taxon>
        <taxon>fabids</taxon>
        <taxon>Fabales</taxon>
        <taxon>Fabaceae</taxon>
        <taxon>Papilionoideae</taxon>
        <taxon>50 kb inversion clade</taxon>
        <taxon>NPAAA clade</taxon>
        <taxon>indigoferoid/millettioid clade</taxon>
        <taxon>Abreae</taxon>
        <taxon>Abrus</taxon>
    </lineage>
</organism>
<proteinExistence type="inferred from homology"/>
<keyword evidence="8 12" id="KW-0378">Hydrolase</keyword>
<protein>
    <recommendedName>
        <fullName evidence="5 12">Pectinesterase</fullName>
        <ecNumber evidence="5 12">3.1.1.11</ecNumber>
    </recommendedName>
</protein>
<evidence type="ECO:0000256" key="13">
    <source>
        <dbReference type="SAM" id="Phobius"/>
    </source>
</evidence>
<dbReference type="SMART" id="SM00856">
    <property type="entry name" value="PMEI"/>
    <property type="match status" value="1"/>
</dbReference>
<dbReference type="PROSITE" id="PS00503">
    <property type="entry name" value="PECTINESTERASE_2"/>
    <property type="match status" value="1"/>
</dbReference>
<dbReference type="RefSeq" id="XP_027368694.1">
    <property type="nucleotide sequence ID" value="XM_027512893.1"/>
</dbReference>
<dbReference type="InterPro" id="IPR006501">
    <property type="entry name" value="Pectinesterase_inhib_dom"/>
</dbReference>
<feature type="domain" description="Pectinesterase inhibitor" evidence="14">
    <location>
        <begin position="53"/>
        <end position="205"/>
    </location>
</feature>
<dbReference type="InterPro" id="IPR012334">
    <property type="entry name" value="Pectin_lyas_fold"/>
</dbReference>
<dbReference type="GO" id="GO:0042545">
    <property type="term" value="P:cell wall modification"/>
    <property type="evidence" value="ECO:0007669"/>
    <property type="project" value="UniProtKB-UniRule"/>
</dbReference>
<evidence type="ECO:0000313" key="16">
    <source>
        <dbReference type="RefSeq" id="XP_027368694.1"/>
    </source>
</evidence>
<evidence type="ECO:0000256" key="5">
    <source>
        <dbReference type="ARBA" id="ARBA00013229"/>
    </source>
</evidence>
<dbReference type="NCBIfam" id="TIGR01614">
    <property type="entry name" value="PME_inhib"/>
    <property type="match status" value="1"/>
</dbReference>
<dbReference type="GO" id="GO:0030599">
    <property type="term" value="F:pectinesterase activity"/>
    <property type="evidence" value="ECO:0007669"/>
    <property type="project" value="UniProtKB-UniRule"/>
</dbReference>
<evidence type="ECO:0000256" key="6">
    <source>
        <dbReference type="ARBA" id="ARBA00022512"/>
    </source>
</evidence>
<dbReference type="CDD" id="cd15798">
    <property type="entry name" value="PMEI-like_3"/>
    <property type="match status" value="1"/>
</dbReference>
<dbReference type="EC" id="3.1.1.11" evidence="5 12"/>
<dbReference type="KEGG" id="aprc:113874680"/>
<evidence type="ECO:0000256" key="11">
    <source>
        <dbReference type="PROSITE-ProRule" id="PRU10040"/>
    </source>
</evidence>
<dbReference type="InterPro" id="IPR011050">
    <property type="entry name" value="Pectin_lyase_fold/virulence"/>
</dbReference>
<dbReference type="FunFam" id="1.20.140.40:FF:000001">
    <property type="entry name" value="Pectinesterase"/>
    <property type="match status" value="1"/>
</dbReference>
<evidence type="ECO:0000256" key="1">
    <source>
        <dbReference type="ARBA" id="ARBA00004191"/>
    </source>
</evidence>
<comment type="similarity">
    <text evidence="3">In the N-terminal section; belongs to the PMEI family.</text>
</comment>
<dbReference type="AlphaFoldDB" id="A0A8B8MN81"/>
<evidence type="ECO:0000256" key="4">
    <source>
        <dbReference type="ARBA" id="ARBA00007786"/>
    </source>
</evidence>
<comment type="similarity">
    <text evidence="4">In the C-terminal section; belongs to the pectinesterase family.</text>
</comment>
<feature type="transmembrane region" description="Helical" evidence="13">
    <location>
        <begin position="15"/>
        <end position="36"/>
    </location>
</feature>
<reference evidence="16" key="2">
    <citation type="submission" date="2025-08" db="UniProtKB">
        <authorList>
            <consortium name="RefSeq"/>
        </authorList>
    </citation>
    <scope>IDENTIFICATION</scope>
    <source>
        <tissue evidence="16">Young leaves</tissue>
    </source>
</reference>
<keyword evidence="10 12" id="KW-0961">Cell wall biogenesis/degradation</keyword>